<keyword evidence="2" id="KW-1185">Reference proteome</keyword>
<accession>A0A060S9J5</accession>
<proteinExistence type="predicted"/>
<dbReference type="EMBL" id="CCBP010000098">
    <property type="protein sequence ID" value="CDO71172.1"/>
    <property type="molecule type" value="Genomic_DNA"/>
</dbReference>
<organism evidence="1 2">
    <name type="scientific">Pycnoporus cinnabarinus</name>
    <name type="common">Cinnabar-red polypore</name>
    <name type="synonym">Trametes cinnabarina</name>
    <dbReference type="NCBI Taxonomy" id="5643"/>
    <lineage>
        <taxon>Eukaryota</taxon>
        <taxon>Fungi</taxon>
        <taxon>Dikarya</taxon>
        <taxon>Basidiomycota</taxon>
        <taxon>Agaricomycotina</taxon>
        <taxon>Agaricomycetes</taxon>
        <taxon>Polyporales</taxon>
        <taxon>Polyporaceae</taxon>
        <taxon>Trametes</taxon>
    </lineage>
</organism>
<evidence type="ECO:0000313" key="1">
    <source>
        <dbReference type="EMBL" id="CDO71172.1"/>
    </source>
</evidence>
<comment type="caution">
    <text evidence="1">The sequence shown here is derived from an EMBL/GenBank/DDBJ whole genome shotgun (WGS) entry which is preliminary data.</text>
</comment>
<reference evidence="1" key="1">
    <citation type="submission" date="2014-01" db="EMBL/GenBank/DDBJ databases">
        <title>The genome of the white-rot fungus Pycnoporus cinnabarinus: a basidiomycete model with a versatile arsenal for lignocellulosic biomass breakdown.</title>
        <authorList>
            <person name="Levasseur A."/>
            <person name="Lomascolo A."/>
            <person name="Ruiz-Duenas F.J."/>
            <person name="Uzan E."/>
            <person name="Piumi F."/>
            <person name="Kues U."/>
            <person name="Ram A.F.J."/>
            <person name="Murat C."/>
            <person name="Haon M."/>
            <person name="Benoit I."/>
            <person name="Arfi Y."/>
            <person name="Chevret D."/>
            <person name="Drula E."/>
            <person name="Kwon M.J."/>
            <person name="Gouret P."/>
            <person name="Lesage-Meessen L."/>
            <person name="Lombard V."/>
            <person name="Mariette J."/>
            <person name="Noirot C."/>
            <person name="Park J."/>
            <person name="Patyshakuliyeva A."/>
            <person name="Wieneger R.A.B."/>
            <person name="Wosten H.A.B."/>
            <person name="Martin F."/>
            <person name="Coutinho P.M."/>
            <person name="de Vries R."/>
            <person name="Martinez A.T."/>
            <person name="Klopp C."/>
            <person name="Pontarotti P."/>
            <person name="Henrissat B."/>
            <person name="Record E."/>
        </authorList>
    </citation>
    <scope>NUCLEOTIDE SEQUENCE [LARGE SCALE GENOMIC DNA]</scope>
    <source>
        <strain evidence="1">BRFM137</strain>
    </source>
</reference>
<evidence type="ECO:0000313" key="2">
    <source>
        <dbReference type="Proteomes" id="UP000029665"/>
    </source>
</evidence>
<dbReference type="Proteomes" id="UP000029665">
    <property type="component" value="Unassembled WGS sequence"/>
</dbReference>
<dbReference type="AlphaFoldDB" id="A0A060S9J5"/>
<dbReference type="HOGENOM" id="CLU_1918146_0_0_1"/>
<protein>
    <submittedName>
        <fullName evidence="1">Uncharacterized protein</fullName>
    </submittedName>
</protein>
<sequence length="132" mass="15289">MPYANNYIPIPDQKAAEHELYGPKPYDINFALPLPEETLDTPSLKLVPFIPSDHAQIYWDKVKDHRSALYRYYSRYLPSLPDFLTWLLPPQPLPNLPGHHRQDVSLQNLQMEPGYILVLPEFQPPDSIASRP</sequence>
<gene>
    <name evidence="1" type="ORF">BN946_scf184845.g42</name>
</gene>
<dbReference type="OrthoDB" id="41238at2759"/>
<name>A0A060S9J5_PYCCI</name>